<dbReference type="Pfam" id="PF07690">
    <property type="entry name" value="MFS_1"/>
    <property type="match status" value="1"/>
</dbReference>
<gene>
    <name evidence="10" type="ORF">LCGC14_0301670</name>
</gene>
<feature type="transmembrane region" description="Helical" evidence="8">
    <location>
        <begin position="342"/>
        <end position="362"/>
    </location>
</feature>
<dbReference type="InterPro" id="IPR020846">
    <property type="entry name" value="MFS_dom"/>
</dbReference>
<dbReference type="SUPFAM" id="SSF103473">
    <property type="entry name" value="MFS general substrate transporter"/>
    <property type="match status" value="1"/>
</dbReference>
<feature type="transmembrane region" description="Helical" evidence="8">
    <location>
        <begin position="211"/>
        <end position="236"/>
    </location>
</feature>
<dbReference type="PROSITE" id="PS50850">
    <property type="entry name" value="MFS"/>
    <property type="match status" value="1"/>
</dbReference>
<evidence type="ECO:0000256" key="3">
    <source>
        <dbReference type="ARBA" id="ARBA00022448"/>
    </source>
</evidence>
<keyword evidence="4" id="KW-1003">Cell membrane</keyword>
<keyword evidence="5 8" id="KW-0812">Transmembrane</keyword>
<organism evidence="10">
    <name type="scientific">marine sediment metagenome</name>
    <dbReference type="NCBI Taxonomy" id="412755"/>
    <lineage>
        <taxon>unclassified sequences</taxon>
        <taxon>metagenomes</taxon>
        <taxon>ecological metagenomes</taxon>
    </lineage>
</organism>
<proteinExistence type="inferred from homology"/>
<comment type="caution">
    <text evidence="10">The sequence shown here is derived from an EMBL/GenBank/DDBJ whole genome shotgun (WGS) entry which is preliminary data.</text>
</comment>
<dbReference type="GO" id="GO:0042910">
    <property type="term" value="F:xenobiotic transmembrane transporter activity"/>
    <property type="evidence" value="ECO:0007669"/>
    <property type="project" value="InterPro"/>
</dbReference>
<name>A0A0F9TUY8_9ZZZZ</name>
<feature type="transmembrane region" description="Helical" evidence="8">
    <location>
        <begin position="99"/>
        <end position="120"/>
    </location>
</feature>
<evidence type="ECO:0000313" key="10">
    <source>
        <dbReference type="EMBL" id="KKN83169.1"/>
    </source>
</evidence>
<dbReference type="AlphaFoldDB" id="A0A0F9TUY8"/>
<dbReference type="CDD" id="cd17320">
    <property type="entry name" value="MFS_MdfA_MDR_like"/>
    <property type="match status" value="1"/>
</dbReference>
<comment type="subcellular location">
    <subcellularLocation>
        <location evidence="1">Cell membrane</location>
        <topology evidence="1">Multi-pass membrane protein</topology>
    </subcellularLocation>
</comment>
<comment type="similarity">
    <text evidence="2">Belongs to the major facilitator superfamily. Bcr/CmlA family.</text>
</comment>
<dbReference type="NCBIfam" id="TIGR00710">
    <property type="entry name" value="efflux_Bcr_CflA"/>
    <property type="match status" value="1"/>
</dbReference>
<feature type="transmembrane region" description="Helical" evidence="8">
    <location>
        <begin position="75"/>
        <end position="93"/>
    </location>
</feature>
<evidence type="ECO:0000256" key="1">
    <source>
        <dbReference type="ARBA" id="ARBA00004651"/>
    </source>
</evidence>
<feature type="domain" description="Major facilitator superfamily (MFS) profile" evidence="9">
    <location>
        <begin position="1"/>
        <end position="393"/>
    </location>
</feature>
<evidence type="ECO:0000256" key="6">
    <source>
        <dbReference type="ARBA" id="ARBA00022989"/>
    </source>
</evidence>
<dbReference type="InterPro" id="IPR004812">
    <property type="entry name" value="Efflux_drug-R_Bcr/CmlA"/>
</dbReference>
<dbReference type="Gene3D" id="1.20.1720.10">
    <property type="entry name" value="Multidrug resistance protein D"/>
    <property type="match status" value="1"/>
</dbReference>
<dbReference type="GO" id="GO:0015385">
    <property type="term" value="F:sodium:proton antiporter activity"/>
    <property type="evidence" value="ECO:0007669"/>
    <property type="project" value="TreeGrafter"/>
</dbReference>
<sequence>MPAGMFRTALILGSICVTGPFAIDMYLPALPAIEEALDVSVSAAQITLVAYFLAYGVSQLVYGPLSDQIGRKKTLAIGMSIFCVGAVICAVAPNIETLVLGRLVQGIGGATVMVIPRAIVRDMYTGAQATRLMSSIMLVISVSPMLAPLAGSAVVAFGSWREIFLALAILAAATLTMAQIALPETLTADKRRKVNLGDLSRSCGILFRDPVFVGLTFIAGFGMASFFLFISSASFVYTGQFGLTPTEFSLAFAFNAVGFFIATQAAGRLAEMWGLATLIGRGVTGFAVCSAVLTGVVLAGFGTLPVLLIGLFLAYSFLGVVVPSAMVAALDAHGRRAGMASSLSGSLTMLTGAFCIAATTPFFDGTAVPMVVSIALCGVAALGLVIFTMPKLRQQQDAAAAQQMSAAA</sequence>
<reference evidence="10" key="1">
    <citation type="journal article" date="2015" name="Nature">
        <title>Complex archaea that bridge the gap between prokaryotes and eukaryotes.</title>
        <authorList>
            <person name="Spang A."/>
            <person name="Saw J.H."/>
            <person name="Jorgensen S.L."/>
            <person name="Zaremba-Niedzwiedzka K."/>
            <person name="Martijn J."/>
            <person name="Lind A.E."/>
            <person name="van Eijk R."/>
            <person name="Schleper C."/>
            <person name="Guy L."/>
            <person name="Ettema T.J."/>
        </authorList>
    </citation>
    <scope>NUCLEOTIDE SEQUENCE</scope>
</reference>
<evidence type="ECO:0000256" key="7">
    <source>
        <dbReference type="ARBA" id="ARBA00023136"/>
    </source>
</evidence>
<evidence type="ECO:0000256" key="5">
    <source>
        <dbReference type="ARBA" id="ARBA00022692"/>
    </source>
</evidence>
<feature type="transmembrane region" description="Helical" evidence="8">
    <location>
        <begin position="307"/>
        <end position="330"/>
    </location>
</feature>
<dbReference type="InterPro" id="IPR011701">
    <property type="entry name" value="MFS"/>
</dbReference>
<protein>
    <recommendedName>
        <fullName evidence="9">Major facilitator superfamily (MFS) profile domain-containing protein</fullName>
    </recommendedName>
</protein>
<evidence type="ECO:0000256" key="4">
    <source>
        <dbReference type="ARBA" id="ARBA00022475"/>
    </source>
</evidence>
<feature type="transmembrane region" description="Helical" evidence="8">
    <location>
        <begin position="163"/>
        <end position="182"/>
    </location>
</feature>
<dbReference type="GO" id="GO:1990961">
    <property type="term" value="P:xenobiotic detoxification by transmembrane export across the plasma membrane"/>
    <property type="evidence" value="ECO:0007669"/>
    <property type="project" value="InterPro"/>
</dbReference>
<keyword evidence="6 8" id="KW-1133">Transmembrane helix</keyword>
<evidence type="ECO:0000256" key="8">
    <source>
        <dbReference type="SAM" id="Phobius"/>
    </source>
</evidence>
<dbReference type="PANTHER" id="PTHR23502">
    <property type="entry name" value="MAJOR FACILITATOR SUPERFAMILY"/>
    <property type="match status" value="1"/>
</dbReference>
<feature type="transmembrane region" description="Helical" evidence="8">
    <location>
        <begin position="46"/>
        <end position="63"/>
    </location>
</feature>
<dbReference type="EMBL" id="LAZR01000189">
    <property type="protein sequence ID" value="KKN83169.1"/>
    <property type="molecule type" value="Genomic_DNA"/>
</dbReference>
<dbReference type="InterPro" id="IPR036259">
    <property type="entry name" value="MFS_trans_sf"/>
</dbReference>
<feature type="transmembrane region" description="Helical" evidence="8">
    <location>
        <begin position="248"/>
        <end position="266"/>
    </location>
</feature>
<dbReference type="GO" id="GO:0005886">
    <property type="term" value="C:plasma membrane"/>
    <property type="evidence" value="ECO:0007669"/>
    <property type="project" value="UniProtKB-SubCell"/>
</dbReference>
<dbReference type="PANTHER" id="PTHR23502:SF132">
    <property type="entry name" value="POLYAMINE TRANSPORTER 2-RELATED"/>
    <property type="match status" value="1"/>
</dbReference>
<keyword evidence="7 8" id="KW-0472">Membrane</keyword>
<feature type="transmembrane region" description="Helical" evidence="8">
    <location>
        <begin position="278"/>
        <end position="301"/>
    </location>
</feature>
<feature type="transmembrane region" description="Helical" evidence="8">
    <location>
        <begin position="132"/>
        <end position="157"/>
    </location>
</feature>
<accession>A0A0F9TUY8</accession>
<feature type="transmembrane region" description="Helical" evidence="8">
    <location>
        <begin position="368"/>
        <end position="387"/>
    </location>
</feature>
<evidence type="ECO:0000256" key="2">
    <source>
        <dbReference type="ARBA" id="ARBA00006236"/>
    </source>
</evidence>
<keyword evidence="3" id="KW-0813">Transport</keyword>
<evidence type="ECO:0000259" key="9">
    <source>
        <dbReference type="PROSITE" id="PS50850"/>
    </source>
</evidence>